<dbReference type="RefSeq" id="WP_274323291.1">
    <property type="nucleotide sequence ID" value="NZ_CP118158.1"/>
</dbReference>
<evidence type="ECO:0000313" key="2">
    <source>
        <dbReference type="EMBL" id="MFC7142222.1"/>
    </source>
</evidence>
<reference evidence="2 3" key="1">
    <citation type="journal article" date="2019" name="Int. J. Syst. Evol. Microbiol.">
        <title>The Global Catalogue of Microorganisms (GCM) 10K type strain sequencing project: providing services to taxonomists for standard genome sequencing and annotation.</title>
        <authorList>
            <consortium name="The Broad Institute Genomics Platform"/>
            <consortium name="The Broad Institute Genome Sequencing Center for Infectious Disease"/>
            <person name="Wu L."/>
            <person name="Ma J."/>
        </authorList>
    </citation>
    <scope>NUCLEOTIDE SEQUENCE [LARGE SCALE GENOMIC DNA]</scope>
    <source>
        <strain evidence="2 3">XZYJT29</strain>
    </source>
</reference>
<gene>
    <name evidence="2" type="ORF">ACFQMA_20585</name>
</gene>
<dbReference type="Pfam" id="PF18936">
    <property type="entry name" value="DUF5684"/>
    <property type="match status" value="1"/>
</dbReference>
<feature type="transmembrane region" description="Helical" evidence="1">
    <location>
        <begin position="80"/>
        <end position="98"/>
    </location>
</feature>
<dbReference type="EMBL" id="JBHTAS010000001">
    <property type="protein sequence ID" value="MFC7142222.1"/>
    <property type="molecule type" value="Genomic_DNA"/>
</dbReference>
<proteinExistence type="predicted"/>
<keyword evidence="1" id="KW-1133">Transmembrane helix</keyword>
<dbReference type="InterPro" id="IPR043739">
    <property type="entry name" value="DUF5684"/>
</dbReference>
<dbReference type="GeneID" id="78822557"/>
<protein>
    <submittedName>
        <fullName evidence="2">DUF5684 domain-containing protein</fullName>
    </submittedName>
</protein>
<comment type="caution">
    <text evidence="2">The sequence shown here is derived from an EMBL/GenBank/DDBJ whole genome shotgun (WGS) entry which is preliminary data.</text>
</comment>
<organism evidence="2 3">
    <name type="scientific">Halosimplex aquaticum</name>
    <dbReference type="NCBI Taxonomy" id="3026162"/>
    <lineage>
        <taxon>Archaea</taxon>
        <taxon>Methanobacteriati</taxon>
        <taxon>Methanobacteriota</taxon>
        <taxon>Stenosarchaea group</taxon>
        <taxon>Halobacteria</taxon>
        <taxon>Halobacteriales</taxon>
        <taxon>Haloarculaceae</taxon>
        <taxon>Halosimplex</taxon>
    </lineage>
</organism>
<dbReference type="Proteomes" id="UP001596432">
    <property type="component" value="Unassembled WGS sequence"/>
</dbReference>
<keyword evidence="3" id="KW-1185">Reference proteome</keyword>
<name>A0ABD5Y4R1_9EURY</name>
<keyword evidence="1" id="KW-0812">Transmembrane</keyword>
<feature type="transmembrane region" description="Helical" evidence="1">
    <location>
        <begin position="30"/>
        <end position="48"/>
    </location>
</feature>
<dbReference type="AlphaFoldDB" id="A0ABD5Y4R1"/>
<accession>A0ABD5Y4R1</accession>
<sequence>MAGNLFGSGLVATALQTSTGAGDALAGVLLLFMGISLVLSIISIAGMWKTFTKAGQPGWAAIIPIYNYYVLVCEIADRDMVWFLLSIFIPFAVIIPMIDVAKAFGKGAGYGLGLFFLGFIFFPLLGFGDARYRGASGI</sequence>
<evidence type="ECO:0000313" key="3">
    <source>
        <dbReference type="Proteomes" id="UP001596432"/>
    </source>
</evidence>
<evidence type="ECO:0000256" key="1">
    <source>
        <dbReference type="SAM" id="Phobius"/>
    </source>
</evidence>
<keyword evidence="1" id="KW-0472">Membrane</keyword>
<feature type="transmembrane region" description="Helical" evidence="1">
    <location>
        <begin position="110"/>
        <end position="128"/>
    </location>
</feature>